<evidence type="ECO:0008006" key="4">
    <source>
        <dbReference type="Google" id="ProtNLM"/>
    </source>
</evidence>
<feature type="region of interest" description="Disordered" evidence="1">
    <location>
        <begin position="268"/>
        <end position="322"/>
    </location>
</feature>
<gene>
    <name evidence="2" type="ORF">BSZ19_04860</name>
</gene>
<name>A0A1Y2JW64_BRAJP</name>
<evidence type="ECO:0000313" key="2">
    <source>
        <dbReference type="EMBL" id="OSJ36315.1"/>
    </source>
</evidence>
<proteinExistence type="predicted"/>
<evidence type="ECO:0000256" key="1">
    <source>
        <dbReference type="SAM" id="MobiDB-lite"/>
    </source>
</evidence>
<protein>
    <recommendedName>
        <fullName evidence="4">Recombinase RecT</fullName>
    </recommendedName>
</protein>
<feature type="compositionally biased region" description="Basic and acidic residues" evidence="1">
    <location>
        <begin position="268"/>
        <end position="277"/>
    </location>
</feature>
<comment type="caution">
    <text evidence="2">The sequence shown here is derived from an EMBL/GenBank/DDBJ whole genome shotgun (WGS) entry which is preliminary data.</text>
</comment>
<evidence type="ECO:0000313" key="3">
    <source>
        <dbReference type="Proteomes" id="UP000193335"/>
    </source>
</evidence>
<organism evidence="2 3">
    <name type="scientific">Bradyrhizobium japonicum</name>
    <dbReference type="NCBI Taxonomy" id="375"/>
    <lineage>
        <taxon>Bacteria</taxon>
        <taxon>Pseudomonadati</taxon>
        <taxon>Pseudomonadota</taxon>
        <taxon>Alphaproteobacteria</taxon>
        <taxon>Hyphomicrobiales</taxon>
        <taxon>Nitrobacteraceae</taxon>
        <taxon>Bradyrhizobium</taxon>
    </lineage>
</organism>
<dbReference type="AlphaFoldDB" id="A0A1Y2JW64"/>
<reference evidence="2 3" key="1">
    <citation type="submission" date="2017-03" db="EMBL/GenBank/DDBJ databases">
        <title>Whole genome sequences of fourteen strains of Bradyrhizobium canariense and one strain of Bradyrhizobium japonicum isolated from Lupinus (Papilionoideae: Genisteae) species in Algeria.</title>
        <authorList>
            <person name="Crovadore J."/>
            <person name="Chekireb D."/>
            <person name="Brachmann A."/>
            <person name="Chablais R."/>
            <person name="Cochard B."/>
            <person name="Lefort F."/>
        </authorList>
    </citation>
    <scope>NUCLEOTIDE SEQUENCE [LARGE SCALE GENOMIC DNA]</scope>
    <source>
        <strain evidence="2 3">UBMA197</strain>
    </source>
</reference>
<dbReference type="EMBL" id="NAFL01000198">
    <property type="protein sequence ID" value="OSJ36315.1"/>
    <property type="molecule type" value="Genomic_DNA"/>
</dbReference>
<dbReference type="Proteomes" id="UP000193335">
    <property type="component" value="Unassembled WGS sequence"/>
</dbReference>
<accession>A0A1Y2JW64</accession>
<sequence>MTDTTTMEDPGRVTRRDLAEGRIEKVLSPERTSLIPMNDVMGGLKFENAFQLAEAAKLMATAGPILPPWLQGNVGGCWAVLLRSQETGISALALAQMMYVTEKHGVQRVGYDSVYFRTMVEKFAPIKARLAARYEGEGDDLVCIVSATFKGETEPRQFPPVGTEKEFTLGKLRPERNERGQIKGSPLWEDKPALQMFYAMSRDWARMYCADIVAGAYSREELVGAGYTEVVEVTRPSDLPPRLRERLRGPDALATDMTADIDAAIRSARVEENPEHKRSGKTIPAGQAADEVMPSAEAASSPPPPAHGDGAATIDQPKEQNR</sequence>
<dbReference type="RefSeq" id="WP_085398703.1">
    <property type="nucleotide sequence ID" value="NZ_NAFL01000198.1"/>
</dbReference>